<evidence type="ECO:0000313" key="3">
    <source>
        <dbReference type="EMBL" id="VDK35367.1"/>
    </source>
</evidence>
<dbReference type="PANTHER" id="PTHR21579:SF20">
    <property type="entry name" value="PROTEIN TINCAR"/>
    <property type="match status" value="1"/>
</dbReference>
<keyword evidence="2" id="KW-0812">Transmembrane</keyword>
<reference evidence="5" key="1">
    <citation type="submission" date="2017-02" db="UniProtKB">
        <authorList>
            <consortium name="WormBaseParasite"/>
        </authorList>
    </citation>
    <scope>IDENTIFICATION</scope>
</reference>
<accession>A0A0R3W632</accession>
<feature type="transmembrane region" description="Helical" evidence="2">
    <location>
        <begin position="54"/>
        <end position="75"/>
    </location>
</feature>
<dbReference type="InterPro" id="IPR053291">
    <property type="entry name" value="Ommatidial_diff-associated"/>
</dbReference>
<proteinExistence type="predicted"/>
<feature type="compositionally biased region" description="Low complexity" evidence="1">
    <location>
        <begin position="708"/>
        <end position="724"/>
    </location>
</feature>
<evidence type="ECO:0000313" key="5">
    <source>
        <dbReference type="WBParaSite" id="TASK_0000562501-mRNA-1"/>
    </source>
</evidence>
<sequence length="815" mass="89890">MSISDSESHPAFYHSKKRIWDFPITLPSSNSSKPTRQKKLSAYCVGGFDSLWKLWYAVFVVLSTCLIFWLAIVRYREFKIQSFHPRFGFDWNWSFPLNLQVACLVAVVCLFPLLIYASFSRVGHSANDGIVLGRDCLHLHAMLAQLPCFRLAQRSADPEAAERLRARIARSTQSLNETTHSPDFESFIIQDRVEALEHASWYVATRRQLRPFACLIHVLIAFALLLPVCVFEAEQIKNEAIPPDLGPEFVLLAITLVLLTVRFAAPFWFTSRSFSTLLSLYTAITGCYILLEAAAIELMSKIYTAGTRDNYGNRVDVIPNKSQLMETWICILTSAVGFLSLIAGLMAFYSFGELLFQRSVTNYATLIMAGEFDSIKLRDIILREDKGSTLIEDGITEDNDLFGPSVIAVTTKVWRPTRKGPVAPGNTSSALSASSDTLRSKTASTLGIQPKPAGKSNSLKSSIAFWPSLISALSFGCLAVTRSCLFGPMLQCYWHAQVKLPLIYVIFSILYMIIWLVLWFGVTVKTAWRFRLLHMPAPSSSRSRFASPKHRSHAERLGLGVSQFAPWPLMNNPAAAQLGASYFWPWLQYQNGFPHTQSGSLAFGGSPTPYDGNYADRGPPEVNPMYGCFTDTQQANPGGLLREGPPTLSDESDNVMQIEYDRPSNYAYLQKGAGLVTICDEDGASEESYQPYRRNATDPAYVSLASLRRTGSPQRSSQGGSRRGVLGARVTFKSDDEGGAVEGNNASSDSGVCTNGSGSRIVGKLNLSNHPLFVGAANATNDHANSSQGFIGQTTANTAHTSVRLETDERLCSQV</sequence>
<dbReference type="PANTHER" id="PTHR21579">
    <property type="entry name" value="PROTEIN TINCAR"/>
    <property type="match status" value="1"/>
</dbReference>
<organism evidence="5">
    <name type="scientific">Taenia asiatica</name>
    <name type="common">Asian tapeworm</name>
    <dbReference type="NCBI Taxonomy" id="60517"/>
    <lineage>
        <taxon>Eukaryota</taxon>
        <taxon>Metazoa</taxon>
        <taxon>Spiralia</taxon>
        <taxon>Lophotrochozoa</taxon>
        <taxon>Platyhelminthes</taxon>
        <taxon>Cestoda</taxon>
        <taxon>Eucestoda</taxon>
        <taxon>Cyclophyllidea</taxon>
        <taxon>Taeniidae</taxon>
        <taxon>Taenia</taxon>
    </lineage>
</organism>
<evidence type="ECO:0000313" key="4">
    <source>
        <dbReference type="Proteomes" id="UP000282613"/>
    </source>
</evidence>
<dbReference type="AlphaFoldDB" id="A0A0R3W632"/>
<feature type="transmembrane region" description="Helical" evidence="2">
    <location>
        <begin position="95"/>
        <end position="119"/>
    </location>
</feature>
<feature type="transmembrane region" description="Helical" evidence="2">
    <location>
        <begin position="209"/>
        <end position="228"/>
    </location>
</feature>
<dbReference type="WBParaSite" id="TASK_0000562501-mRNA-1">
    <property type="protein sequence ID" value="TASK_0000562501-mRNA-1"/>
    <property type="gene ID" value="TASK_0000562501"/>
</dbReference>
<keyword evidence="2" id="KW-1133">Transmembrane helix</keyword>
<name>A0A0R3W632_TAEAS</name>
<reference evidence="3 4" key="2">
    <citation type="submission" date="2018-11" db="EMBL/GenBank/DDBJ databases">
        <authorList>
            <consortium name="Pathogen Informatics"/>
        </authorList>
    </citation>
    <scope>NUCLEOTIDE SEQUENCE [LARGE SCALE GENOMIC DNA]</scope>
</reference>
<dbReference type="EMBL" id="UYRS01018429">
    <property type="protein sequence ID" value="VDK35367.1"/>
    <property type="molecule type" value="Genomic_DNA"/>
</dbReference>
<keyword evidence="4" id="KW-1185">Reference proteome</keyword>
<feature type="transmembrane region" description="Helical" evidence="2">
    <location>
        <begin position="274"/>
        <end position="291"/>
    </location>
</feature>
<feature type="transmembrane region" description="Helical" evidence="2">
    <location>
        <begin position="328"/>
        <end position="351"/>
    </location>
</feature>
<feature type="transmembrane region" description="Helical" evidence="2">
    <location>
        <begin position="502"/>
        <end position="522"/>
    </location>
</feature>
<evidence type="ECO:0000256" key="1">
    <source>
        <dbReference type="SAM" id="MobiDB-lite"/>
    </source>
</evidence>
<dbReference type="OrthoDB" id="10033661at2759"/>
<feature type="transmembrane region" description="Helical" evidence="2">
    <location>
        <begin position="463"/>
        <end position="481"/>
    </location>
</feature>
<feature type="region of interest" description="Disordered" evidence="1">
    <location>
        <begin position="708"/>
        <end position="752"/>
    </location>
</feature>
<keyword evidence="2" id="KW-0472">Membrane</keyword>
<evidence type="ECO:0000256" key="2">
    <source>
        <dbReference type="SAM" id="Phobius"/>
    </source>
</evidence>
<protein>
    <submittedName>
        <fullName evidence="5">Lipase_3 domain-containing protein</fullName>
    </submittedName>
</protein>
<dbReference type="Proteomes" id="UP000282613">
    <property type="component" value="Unassembled WGS sequence"/>
</dbReference>
<gene>
    <name evidence="3" type="ORF">TASK_LOCUS5626</name>
</gene>
<feature type="transmembrane region" description="Helical" evidence="2">
    <location>
        <begin position="249"/>
        <end position="268"/>
    </location>
</feature>